<dbReference type="PANTHER" id="PTHR21716">
    <property type="entry name" value="TRANSMEMBRANE PROTEIN"/>
    <property type="match status" value="1"/>
</dbReference>
<sequence length="392" mass="41817">MNSPRSDAQDDAGGERGLTAEDIGFAVLVVGISLAAAYLLAPYFGAVLWGVVAAIMFQPLTAKLAERMGGRKNLATSIVLLGLVLLFVVPTILLGISIVNEATALYQKISSGQIDFGRIFQQILNALPVRLRNLVEEYGLTDFDNIRRQFGSSITSGLQTVAGRALTVGQGALSFIAALGVMLYLSYFLLRDGDRYGEMVRTSMPLHPGTRDSLIENFLLVVRATMRGTVVVGVVQGLLGGILFSVLGIEGALIWGVLMGFFSLLPAVGTGIIWVPVAIYLFAVGDTGKAAIVVFCGVFIIGMVDNILRPILVGRDTRLPDFVVLIATLSGLELFGLNGFIIGPVIAALFISVWNQHRHRRSAKLESDRTGLPVQTPALAAHAVEEASAHPS</sequence>
<feature type="transmembrane region" description="Helical" evidence="6">
    <location>
        <begin position="25"/>
        <end position="57"/>
    </location>
</feature>
<evidence type="ECO:0000313" key="8">
    <source>
        <dbReference type="Proteomes" id="UP000465810"/>
    </source>
</evidence>
<feature type="transmembrane region" description="Helical" evidence="6">
    <location>
        <begin position="172"/>
        <end position="190"/>
    </location>
</feature>
<gene>
    <name evidence="7" type="ORF">GR702_06250</name>
</gene>
<feature type="transmembrane region" description="Helical" evidence="6">
    <location>
        <begin position="253"/>
        <end position="283"/>
    </location>
</feature>
<dbReference type="RefSeq" id="WP_160985100.1">
    <property type="nucleotide sequence ID" value="NZ_WVTD01000003.1"/>
</dbReference>
<evidence type="ECO:0000256" key="5">
    <source>
        <dbReference type="ARBA" id="ARBA00023136"/>
    </source>
</evidence>
<name>A0A7X4K6P1_9SPHN</name>
<keyword evidence="4 6" id="KW-1133">Transmembrane helix</keyword>
<organism evidence="7 8">
    <name type="scientific">Novosphingobium silvae</name>
    <dbReference type="NCBI Taxonomy" id="2692619"/>
    <lineage>
        <taxon>Bacteria</taxon>
        <taxon>Pseudomonadati</taxon>
        <taxon>Pseudomonadota</taxon>
        <taxon>Alphaproteobacteria</taxon>
        <taxon>Sphingomonadales</taxon>
        <taxon>Sphingomonadaceae</taxon>
        <taxon>Novosphingobium</taxon>
    </lineage>
</organism>
<evidence type="ECO:0000313" key="7">
    <source>
        <dbReference type="EMBL" id="MYL97374.1"/>
    </source>
</evidence>
<evidence type="ECO:0000256" key="4">
    <source>
        <dbReference type="ARBA" id="ARBA00022989"/>
    </source>
</evidence>
<protein>
    <submittedName>
        <fullName evidence="7">AI-2E family transporter</fullName>
    </submittedName>
</protein>
<feature type="transmembrane region" description="Helical" evidence="6">
    <location>
        <begin position="332"/>
        <end position="354"/>
    </location>
</feature>
<evidence type="ECO:0000256" key="3">
    <source>
        <dbReference type="ARBA" id="ARBA00022692"/>
    </source>
</evidence>
<accession>A0A7X4K6P1</accession>
<feature type="transmembrane region" description="Helical" evidence="6">
    <location>
        <begin position="228"/>
        <end position="247"/>
    </location>
</feature>
<dbReference type="InterPro" id="IPR002549">
    <property type="entry name" value="AI-2E-like"/>
</dbReference>
<dbReference type="GO" id="GO:0016020">
    <property type="term" value="C:membrane"/>
    <property type="evidence" value="ECO:0007669"/>
    <property type="project" value="UniProtKB-SubCell"/>
</dbReference>
<dbReference type="PANTHER" id="PTHR21716:SF4">
    <property type="entry name" value="TRANSMEMBRANE PROTEIN 245"/>
    <property type="match status" value="1"/>
</dbReference>
<keyword evidence="5 6" id="KW-0472">Membrane</keyword>
<comment type="subcellular location">
    <subcellularLocation>
        <location evidence="1">Membrane</location>
        <topology evidence="1">Multi-pass membrane protein</topology>
    </subcellularLocation>
</comment>
<keyword evidence="3 6" id="KW-0812">Transmembrane</keyword>
<dbReference type="Pfam" id="PF01594">
    <property type="entry name" value="AI-2E_transport"/>
    <property type="match status" value="1"/>
</dbReference>
<comment type="caution">
    <text evidence="7">The sequence shown here is derived from an EMBL/GenBank/DDBJ whole genome shotgun (WGS) entry which is preliminary data.</text>
</comment>
<evidence type="ECO:0000256" key="1">
    <source>
        <dbReference type="ARBA" id="ARBA00004141"/>
    </source>
</evidence>
<proteinExistence type="inferred from homology"/>
<feature type="transmembrane region" description="Helical" evidence="6">
    <location>
        <begin position="290"/>
        <end position="312"/>
    </location>
</feature>
<dbReference type="Proteomes" id="UP000465810">
    <property type="component" value="Unassembled WGS sequence"/>
</dbReference>
<evidence type="ECO:0000256" key="6">
    <source>
        <dbReference type="SAM" id="Phobius"/>
    </source>
</evidence>
<evidence type="ECO:0000256" key="2">
    <source>
        <dbReference type="ARBA" id="ARBA00009773"/>
    </source>
</evidence>
<dbReference type="EMBL" id="WVTD01000003">
    <property type="protein sequence ID" value="MYL97374.1"/>
    <property type="molecule type" value="Genomic_DNA"/>
</dbReference>
<feature type="transmembrane region" description="Helical" evidence="6">
    <location>
        <begin position="78"/>
        <end position="99"/>
    </location>
</feature>
<reference evidence="7 8" key="1">
    <citation type="submission" date="2019-12" db="EMBL/GenBank/DDBJ databases">
        <authorList>
            <person name="Feng G."/>
            <person name="Zhu H."/>
        </authorList>
    </citation>
    <scope>NUCLEOTIDE SEQUENCE [LARGE SCALE GENOMIC DNA]</scope>
    <source>
        <strain evidence="7 8">FGD1</strain>
    </source>
</reference>
<comment type="similarity">
    <text evidence="2">Belongs to the autoinducer-2 exporter (AI-2E) (TC 2.A.86) family.</text>
</comment>
<keyword evidence="8" id="KW-1185">Reference proteome</keyword>
<dbReference type="AlphaFoldDB" id="A0A7X4K6P1"/>